<dbReference type="RefSeq" id="WP_406646295.1">
    <property type="nucleotide sequence ID" value="NZ_CP123584.1"/>
</dbReference>
<sequence>MSGPSAYQPQEARIAALRGRAELWRTGVTLAVIAVTTVGLSLAFSAVIKQLTPPQWSSDLALGATPGALLVLLGSFGFSIIGVHLGVRLVQHRSVFDLIGPMGVFWRQFGRVLLYLLALTFVLGMLPPYSVGEPLVPNLPIDRWLALLPLSLAALLIQTGAEEILFRGFAQQSLAARFRSKWVFLLIPSLLFALGHYIPAQAGDNALLVAVWAGVFGLVAADLTARSGTLGPAIAMHFFNNTTAVLIVSTPGELSGLSLYLFPYELTDTQAVRPWLIVDLAIIGVSWLVARLAIRR</sequence>
<dbReference type="PANTHER" id="PTHR36435">
    <property type="entry name" value="SLR1288 PROTEIN"/>
    <property type="match status" value="1"/>
</dbReference>
<feature type="transmembrane region" description="Helical" evidence="1">
    <location>
        <begin position="206"/>
        <end position="225"/>
    </location>
</feature>
<name>A0ABZ2XTT3_9RHOB</name>
<evidence type="ECO:0000256" key="1">
    <source>
        <dbReference type="SAM" id="Phobius"/>
    </source>
</evidence>
<accession>A0ABZ2XTT3</accession>
<keyword evidence="4" id="KW-1185">Reference proteome</keyword>
<dbReference type="EMBL" id="CP123584">
    <property type="protein sequence ID" value="WZK88742.1"/>
    <property type="molecule type" value="Genomic_DNA"/>
</dbReference>
<dbReference type="PANTHER" id="PTHR36435:SF1">
    <property type="entry name" value="CAAX AMINO TERMINAL PROTEASE FAMILY PROTEIN"/>
    <property type="match status" value="1"/>
</dbReference>
<feature type="transmembrane region" description="Helical" evidence="1">
    <location>
        <begin position="182"/>
        <end position="200"/>
    </location>
</feature>
<gene>
    <name evidence="3" type="ORF">QEZ52_19425</name>
</gene>
<dbReference type="InterPro" id="IPR003675">
    <property type="entry name" value="Rce1/LyrA-like_dom"/>
</dbReference>
<organism evidence="3 4">
    <name type="scientific">Aliisedimentitalea scapharcae</name>
    <dbReference type="NCBI Taxonomy" id="1524259"/>
    <lineage>
        <taxon>Bacteria</taxon>
        <taxon>Pseudomonadati</taxon>
        <taxon>Pseudomonadota</taxon>
        <taxon>Alphaproteobacteria</taxon>
        <taxon>Rhodobacterales</taxon>
        <taxon>Roseobacteraceae</taxon>
        <taxon>Aliisedimentitalea</taxon>
    </lineage>
</organism>
<proteinExistence type="predicted"/>
<evidence type="ECO:0000313" key="3">
    <source>
        <dbReference type="EMBL" id="WZK88742.1"/>
    </source>
</evidence>
<feature type="domain" description="CAAX prenyl protease 2/Lysostaphin resistance protein A-like" evidence="2">
    <location>
        <begin position="146"/>
        <end position="242"/>
    </location>
</feature>
<keyword evidence="1" id="KW-0812">Transmembrane</keyword>
<feature type="transmembrane region" description="Helical" evidence="1">
    <location>
        <begin position="112"/>
        <end position="131"/>
    </location>
</feature>
<feature type="transmembrane region" description="Helical" evidence="1">
    <location>
        <begin position="237"/>
        <end position="262"/>
    </location>
</feature>
<feature type="transmembrane region" description="Helical" evidence="1">
    <location>
        <begin position="68"/>
        <end position="91"/>
    </location>
</feature>
<dbReference type="Pfam" id="PF02517">
    <property type="entry name" value="Rce1-like"/>
    <property type="match status" value="1"/>
</dbReference>
<reference evidence="3 4" key="1">
    <citation type="submission" date="2023-04" db="EMBL/GenBank/DDBJ databases">
        <title>Complete genome sequence of Alisedimentitalea scapharcae.</title>
        <authorList>
            <person name="Rong J.-C."/>
            <person name="Yi M.-L."/>
            <person name="Zhao Q."/>
        </authorList>
    </citation>
    <scope>NUCLEOTIDE SEQUENCE [LARGE SCALE GENOMIC DNA]</scope>
    <source>
        <strain evidence="3 4">KCTC 42119</strain>
    </source>
</reference>
<dbReference type="Proteomes" id="UP001623232">
    <property type="component" value="Chromosome"/>
</dbReference>
<feature type="transmembrane region" description="Helical" evidence="1">
    <location>
        <begin position="274"/>
        <end position="294"/>
    </location>
</feature>
<evidence type="ECO:0000259" key="2">
    <source>
        <dbReference type="Pfam" id="PF02517"/>
    </source>
</evidence>
<feature type="transmembrane region" description="Helical" evidence="1">
    <location>
        <begin position="28"/>
        <end position="48"/>
    </location>
</feature>
<protein>
    <submittedName>
        <fullName evidence="3">Type II CAAX endopeptidase family protein</fullName>
    </submittedName>
</protein>
<evidence type="ECO:0000313" key="4">
    <source>
        <dbReference type="Proteomes" id="UP001623232"/>
    </source>
</evidence>
<keyword evidence="1" id="KW-0472">Membrane</keyword>
<dbReference type="InterPro" id="IPR052710">
    <property type="entry name" value="CAAX_protease"/>
</dbReference>
<keyword evidence="1" id="KW-1133">Transmembrane helix</keyword>
<feature type="transmembrane region" description="Helical" evidence="1">
    <location>
        <begin position="143"/>
        <end position="161"/>
    </location>
</feature>